<dbReference type="Pfam" id="PF04185">
    <property type="entry name" value="Phosphoesterase"/>
    <property type="match status" value="1"/>
</dbReference>
<dbReference type="SUPFAM" id="SSF89372">
    <property type="entry name" value="Fucose-specific lectin"/>
    <property type="match status" value="1"/>
</dbReference>
<feature type="region of interest" description="Disordered" evidence="2">
    <location>
        <begin position="520"/>
        <end position="539"/>
    </location>
</feature>
<dbReference type="InterPro" id="IPR007312">
    <property type="entry name" value="Phosphoesterase"/>
</dbReference>
<dbReference type="OrthoDB" id="9770871at2"/>
<dbReference type="Proteomes" id="UP000033452">
    <property type="component" value="Unassembled WGS sequence"/>
</dbReference>
<dbReference type="PATRIC" id="fig|43658.5.peg.2726"/>
<evidence type="ECO:0008006" key="5">
    <source>
        <dbReference type="Google" id="ProtNLM"/>
    </source>
</evidence>
<evidence type="ECO:0000256" key="2">
    <source>
        <dbReference type="SAM" id="MobiDB-lite"/>
    </source>
</evidence>
<proteinExistence type="predicted"/>
<dbReference type="AlphaFoldDB" id="A0A0F4QNS5"/>
<reference evidence="3 4" key="1">
    <citation type="journal article" date="2015" name="BMC Genomics">
        <title>Genome mining reveals unlocked bioactive potential of marine Gram-negative bacteria.</title>
        <authorList>
            <person name="Machado H."/>
            <person name="Sonnenschein E.C."/>
            <person name="Melchiorsen J."/>
            <person name="Gram L."/>
        </authorList>
    </citation>
    <scope>NUCLEOTIDE SEQUENCE [LARGE SCALE GENOMIC DNA]</scope>
    <source>
        <strain evidence="3 4">S2471</strain>
    </source>
</reference>
<dbReference type="GO" id="GO:0009395">
    <property type="term" value="P:phospholipid catabolic process"/>
    <property type="evidence" value="ECO:0007669"/>
    <property type="project" value="TreeGrafter"/>
</dbReference>
<evidence type="ECO:0000313" key="3">
    <source>
        <dbReference type="EMBL" id="KJZ08302.1"/>
    </source>
</evidence>
<dbReference type="RefSeq" id="WP_046005388.1">
    <property type="nucleotide sequence ID" value="NZ_JXYA01000027.1"/>
</dbReference>
<accession>A0A0F4QNS5</accession>
<dbReference type="PANTHER" id="PTHR31956:SF8">
    <property type="entry name" value="ACID PHOSPHATASE PHOA (AFU_ORTHOLOGUE AFUA_1G03570)"/>
    <property type="match status" value="1"/>
</dbReference>
<keyword evidence="1" id="KW-0378">Hydrolase</keyword>
<evidence type="ECO:0000256" key="1">
    <source>
        <dbReference type="ARBA" id="ARBA00022801"/>
    </source>
</evidence>
<organism evidence="3 4">
    <name type="scientific">Pseudoalteromonas rubra</name>
    <dbReference type="NCBI Taxonomy" id="43658"/>
    <lineage>
        <taxon>Bacteria</taxon>
        <taxon>Pseudomonadati</taxon>
        <taxon>Pseudomonadota</taxon>
        <taxon>Gammaproteobacteria</taxon>
        <taxon>Alteromonadales</taxon>
        <taxon>Pseudoalteromonadaceae</taxon>
        <taxon>Pseudoalteromonas</taxon>
    </lineage>
</organism>
<evidence type="ECO:0000313" key="4">
    <source>
        <dbReference type="Proteomes" id="UP000033452"/>
    </source>
</evidence>
<name>A0A0F4QNS5_9GAMM</name>
<protein>
    <recommendedName>
        <fullName evidence="5">Phosphoesterase</fullName>
    </recommendedName>
</protein>
<dbReference type="EMBL" id="JXYA01000027">
    <property type="protein sequence ID" value="KJZ08302.1"/>
    <property type="molecule type" value="Genomic_DNA"/>
</dbReference>
<gene>
    <name evidence="3" type="ORF">TW77_12895</name>
</gene>
<dbReference type="GO" id="GO:0016788">
    <property type="term" value="F:hydrolase activity, acting on ester bonds"/>
    <property type="evidence" value="ECO:0007669"/>
    <property type="project" value="InterPro"/>
</dbReference>
<dbReference type="Gene3D" id="2.120.10.70">
    <property type="entry name" value="Fucose-specific lectin"/>
    <property type="match status" value="1"/>
</dbReference>
<comment type="caution">
    <text evidence="3">The sequence shown here is derived from an EMBL/GenBank/DDBJ whole genome shotgun (WGS) entry which is preliminary data.</text>
</comment>
<dbReference type="PANTHER" id="PTHR31956">
    <property type="entry name" value="NON-SPECIFIC PHOSPHOLIPASE C4-RELATED"/>
    <property type="match status" value="1"/>
</dbReference>
<sequence>MATRRFDHIIVIMFENQYRGYVMNNPYMRNLAAQGIELTNSFGVMHPSQTNYIASLAGELCNVTDDEVPPRLPQRTLVDLIEDSAQNLDWRAYMESYVAGWTPWKATNFTPVNSYPYVLKHDPFSSFSRILDSETRWQKIGNEAQFYQDLLNDSLPEFAWFTPNMWHDGHYLLGTKDNDLKGERAPVLVDQQADWLKSFFASINFPGPDSKLPDNTLVVVTYDEADFESDYDTSQKYKYYYDGPNQIYTVLLGDTLTPSQQHEGYNHYSLLRTIEENFSLGTLGKNDEHANYFRFLWDEALHWQPAACVPHIEHASELQAASLGELFYLFYTRDDKPGHLYCTSFDGHIWSVPLLMHEDCKDQLQLSAQGNTLVLGYRDQDLRITLQTLTTNQGWQPLTAPSDDCVSALALQVLPQSHELLLVYRDQQGTMQAQRYAQQQWQSQPQTLVCRPEGTFTLASLGSNTLLIYCEGSTNALACLSYNSAEFNVTDVSNSAYAGPQDNAVSHQWSANGFGIGHFSQAPSKLTPDEPEPQEHSYQSDGQLAAATLDGVLHLFHNAPNSQQLLSANFSIPGVLTSQLPVSYDPAKADTTSNGYGTMAEAGWSEQQPLNNVHRHPDTPLCATRYRDQLWCFYQSSQDQHLRAHVAAYRSIHRHRNGEQD</sequence>
<keyword evidence="4" id="KW-1185">Reference proteome</keyword>